<dbReference type="Proteomes" id="UP000594261">
    <property type="component" value="Chromosome 7"/>
</dbReference>
<reference evidence="1 2" key="1">
    <citation type="journal article" date="2016" name="G3 (Bethesda)">
        <title>First Draft Assembly and Annotation of the Genome of a California Endemic Oak Quercus lobata Nee (Fagaceae).</title>
        <authorList>
            <person name="Sork V.L."/>
            <person name="Fitz-Gibbon S.T."/>
            <person name="Puiu D."/>
            <person name="Crepeau M."/>
            <person name="Gugger P.F."/>
            <person name="Sherman R."/>
            <person name="Stevens K."/>
            <person name="Langley C.H."/>
            <person name="Pellegrini M."/>
            <person name="Salzberg S.L."/>
        </authorList>
    </citation>
    <scope>NUCLEOTIDE SEQUENCE [LARGE SCALE GENOMIC DNA]</scope>
    <source>
        <strain evidence="1 2">cv. SW786</strain>
    </source>
</reference>
<sequence>MGKLLLKYPWILSTSIRENYKEPSFTKIVAFLPEGKLEAEKIRRNAPRFWLLEDHKLYRRSYFGPYLLCIHPEESESLLEELHEGICGSHTRGRSLAHRALTQGY</sequence>
<keyword evidence="2" id="KW-1185">Reference proteome</keyword>
<dbReference type="EMBL" id="LRBV02000007">
    <property type="status" value="NOT_ANNOTATED_CDS"/>
    <property type="molecule type" value="Genomic_DNA"/>
</dbReference>
<accession>A0A7N2M3J9</accession>
<dbReference type="InParanoid" id="A0A7N2M3J9"/>
<dbReference type="Gramene" id="QL07p012439:mrna">
    <property type="protein sequence ID" value="QL07p012439:mrna"/>
    <property type="gene ID" value="QL07p012439"/>
</dbReference>
<name>A0A7N2M3J9_QUELO</name>
<dbReference type="PANTHER" id="PTHR48475:SF2">
    <property type="entry name" value="RIBONUCLEASE H"/>
    <property type="match status" value="1"/>
</dbReference>
<dbReference type="PANTHER" id="PTHR48475">
    <property type="entry name" value="RIBONUCLEASE H"/>
    <property type="match status" value="1"/>
</dbReference>
<organism evidence="1 2">
    <name type="scientific">Quercus lobata</name>
    <name type="common">Valley oak</name>
    <dbReference type="NCBI Taxonomy" id="97700"/>
    <lineage>
        <taxon>Eukaryota</taxon>
        <taxon>Viridiplantae</taxon>
        <taxon>Streptophyta</taxon>
        <taxon>Embryophyta</taxon>
        <taxon>Tracheophyta</taxon>
        <taxon>Spermatophyta</taxon>
        <taxon>Magnoliopsida</taxon>
        <taxon>eudicotyledons</taxon>
        <taxon>Gunneridae</taxon>
        <taxon>Pentapetalae</taxon>
        <taxon>rosids</taxon>
        <taxon>fabids</taxon>
        <taxon>Fagales</taxon>
        <taxon>Fagaceae</taxon>
        <taxon>Quercus</taxon>
    </lineage>
</organism>
<dbReference type="AlphaFoldDB" id="A0A7N2M3J9"/>
<dbReference type="EnsemblPlants" id="QL07p012439:mrna">
    <property type="protein sequence ID" value="QL07p012439:mrna"/>
    <property type="gene ID" value="QL07p012439"/>
</dbReference>
<protein>
    <submittedName>
        <fullName evidence="1">Uncharacterized protein</fullName>
    </submittedName>
</protein>
<reference evidence="1" key="2">
    <citation type="submission" date="2021-01" db="UniProtKB">
        <authorList>
            <consortium name="EnsemblPlants"/>
        </authorList>
    </citation>
    <scope>IDENTIFICATION</scope>
</reference>
<dbReference type="OMA" id="ICGSHTR"/>
<evidence type="ECO:0000313" key="1">
    <source>
        <dbReference type="EnsemblPlants" id="QL07p012439:mrna"/>
    </source>
</evidence>
<evidence type="ECO:0000313" key="2">
    <source>
        <dbReference type="Proteomes" id="UP000594261"/>
    </source>
</evidence>
<proteinExistence type="predicted"/>